<dbReference type="Pfam" id="PF00441">
    <property type="entry name" value="Acyl-CoA_dh_1"/>
    <property type="match status" value="1"/>
</dbReference>
<dbReference type="InterPro" id="IPR046373">
    <property type="entry name" value="Acyl-CoA_Oxase/DH_mid-dom_sf"/>
</dbReference>
<dbReference type="PANTHER" id="PTHR43884:SF20">
    <property type="entry name" value="ACYL-COA DEHYDROGENASE FADE28"/>
    <property type="match status" value="1"/>
</dbReference>
<organism evidence="8 9">
    <name type="scientific">Actinocorallia libanotica</name>
    <dbReference type="NCBI Taxonomy" id="46162"/>
    <lineage>
        <taxon>Bacteria</taxon>
        <taxon>Bacillati</taxon>
        <taxon>Actinomycetota</taxon>
        <taxon>Actinomycetes</taxon>
        <taxon>Streptosporangiales</taxon>
        <taxon>Thermomonosporaceae</taxon>
        <taxon>Actinocorallia</taxon>
    </lineage>
</organism>
<dbReference type="Gene3D" id="2.40.110.10">
    <property type="entry name" value="Butyryl-CoA Dehydrogenase, subunit A, domain 2"/>
    <property type="match status" value="1"/>
</dbReference>
<dbReference type="InterPro" id="IPR009075">
    <property type="entry name" value="AcylCo_DH/oxidase_C"/>
</dbReference>
<dbReference type="SUPFAM" id="SSF56645">
    <property type="entry name" value="Acyl-CoA dehydrogenase NM domain-like"/>
    <property type="match status" value="1"/>
</dbReference>
<comment type="caution">
    <text evidence="8">The sequence shown here is derived from an EMBL/GenBank/DDBJ whole genome shotgun (WGS) entry which is preliminary data.</text>
</comment>
<dbReference type="InterPro" id="IPR036250">
    <property type="entry name" value="AcylCo_DH-like_C"/>
</dbReference>
<reference evidence="8 9" key="1">
    <citation type="journal article" date="2019" name="Int. J. Syst. Evol. Microbiol.">
        <title>The Global Catalogue of Microorganisms (GCM) 10K type strain sequencing project: providing services to taxonomists for standard genome sequencing and annotation.</title>
        <authorList>
            <consortium name="The Broad Institute Genomics Platform"/>
            <consortium name="The Broad Institute Genome Sequencing Center for Infectious Disease"/>
            <person name="Wu L."/>
            <person name="Ma J."/>
        </authorList>
    </citation>
    <scope>NUCLEOTIDE SEQUENCE [LARGE SCALE GENOMIC DNA]</scope>
    <source>
        <strain evidence="8 9">JCM 10696</strain>
    </source>
</reference>
<dbReference type="InterPro" id="IPR013786">
    <property type="entry name" value="AcylCoA_DH/ox_N"/>
</dbReference>
<keyword evidence="4" id="KW-0274">FAD</keyword>
<feature type="domain" description="Acyl-CoA dehydrogenase/oxidase N-terminal" evidence="7">
    <location>
        <begin position="6"/>
        <end position="93"/>
    </location>
</feature>
<dbReference type="Gene3D" id="1.20.140.10">
    <property type="entry name" value="Butyryl-CoA Dehydrogenase, subunit A, domain 3"/>
    <property type="match status" value="1"/>
</dbReference>
<gene>
    <name evidence="8" type="ORF">GCM10009550_50630</name>
</gene>
<sequence length="375" mass="40158">MEIELSPDQRLFRATTRAFMDKEFPLARVRETAATGGRGFRGWWARAAELGWTALLAPEELGGGSVSGEGVRDLALLAETLGESVAPGALLATNIVLAGLVAAQADGGDHAAVIRELVGGASIATWAVYEPGRPWEPLEPGLAATPVADGHRLNGVKDRVELAGEADLFLVTADTGEGVAQFLVPADAGGITVRPQWSLDLARPFGEVRFDDVLVRPRALVGAVGSGAVVARQARIAGVLQCAEICGGLDRVFEMTTRWAADRHSFGRPLDSYQALKHRFADMRTWLEACHATTQAAAAAVQEHSPDADLAVSVAKSFVGDRSLRILQDCVQLHGGIGVTWEHDLHLYLRRATVDRALYGTPEDHRRRLADLTLS</sequence>
<dbReference type="Gene3D" id="1.10.540.10">
    <property type="entry name" value="Acyl-CoA dehydrogenase/oxidase, N-terminal domain"/>
    <property type="match status" value="1"/>
</dbReference>
<dbReference type="InterPro" id="IPR037069">
    <property type="entry name" value="AcylCoA_DH/ox_N_sf"/>
</dbReference>
<protein>
    <submittedName>
        <fullName evidence="8">Acyl-CoA dehydrogenase family protein</fullName>
    </submittedName>
</protein>
<comment type="similarity">
    <text evidence="2">Belongs to the acyl-CoA dehydrogenase family.</text>
</comment>
<proteinExistence type="inferred from homology"/>
<evidence type="ECO:0000256" key="3">
    <source>
        <dbReference type="ARBA" id="ARBA00022630"/>
    </source>
</evidence>
<dbReference type="PANTHER" id="PTHR43884">
    <property type="entry name" value="ACYL-COA DEHYDROGENASE"/>
    <property type="match status" value="1"/>
</dbReference>
<evidence type="ECO:0000256" key="2">
    <source>
        <dbReference type="ARBA" id="ARBA00009347"/>
    </source>
</evidence>
<dbReference type="CDD" id="cd00567">
    <property type="entry name" value="ACAD"/>
    <property type="match status" value="1"/>
</dbReference>
<keyword evidence="9" id="KW-1185">Reference proteome</keyword>
<dbReference type="Pfam" id="PF02771">
    <property type="entry name" value="Acyl-CoA_dh_N"/>
    <property type="match status" value="1"/>
</dbReference>
<accession>A0ABN1RMG4</accession>
<comment type="cofactor">
    <cofactor evidence="1">
        <name>FAD</name>
        <dbReference type="ChEBI" id="CHEBI:57692"/>
    </cofactor>
</comment>
<evidence type="ECO:0000256" key="5">
    <source>
        <dbReference type="ARBA" id="ARBA00023002"/>
    </source>
</evidence>
<keyword evidence="3" id="KW-0285">Flavoprotein</keyword>
<evidence type="ECO:0000313" key="9">
    <source>
        <dbReference type="Proteomes" id="UP001500665"/>
    </source>
</evidence>
<dbReference type="EMBL" id="BAAAHH010000023">
    <property type="protein sequence ID" value="GAA0960034.1"/>
    <property type="molecule type" value="Genomic_DNA"/>
</dbReference>
<evidence type="ECO:0000256" key="4">
    <source>
        <dbReference type="ARBA" id="ARBA00022827"/>
    </source>
</evidence>
<dbReference type="Proteomes" id="UP001500665">
    <property type="component" value="Unassembled WGS sequence"/>
</dbReference>
<evidence type="ECO:0000259" key="7">
    <source>
        <dbReference type="Pfam" id="PF02771"/>
    </source>
</evidence>
<name>A0ABN1RMG4_9ACTN</name>
<evidence type="ECO:0000256" key="1">
    <source>
        <dbReference type="ARBA" id="ARBA00001974"/>
    </source>
</evidence>
<evidence type="ECO:0000259" key="6">
    <source>
        <dbReference type="Pfam" id="PF00441"/>
    </source>
</evidence>
<feature type="domain" description="Acyl-CoA dehydrogenase/oxidase C-terminal" evidence="6">
    <location>
        <begin position="240"/>
        <end position="371"/>
    </location>
</feature>
<evidence type="ECO:0000313" key="8">
    <source>
        <dbReference type="EMBL" id="GAA0960034.1"/>
    </source>
</evidence>
<keyword evidence="5" id="KW-0560">Oxidoreductase</keyword>
<dbReference type="InterPro" id="IPR009100">
    <property type="entry name" value="AcylCoA_DH/oxidase_NM_dom_sf"/>
</dbReference>
<dbReference type="SUPFAM" id="SSF47203">
    <property type="entry name" value="Acyl-CoA dehydrogenase C-terminal domain-like"/>
    <property type="match status" value="1"/>
</dbReference>